<feature type="transmembrane region" description="Helical" evidence="1">
    <location>
        <begin position="38"/>
        <end position="57"/>
    </location>
</feature>
<accession>A0A0F9R4Y6</accession>
<comment type="caution">
    <text evidence="2">The sequence shown here is derived from an EMBL/GenBank/DDBJ whole genome shotgun (WGS) entry which is preliminary data.</text>
</comment>
<name>A0A0F9R4Y6_9ZZZZ</name>
<proteinExistence type="predicted"/>
<feature type="transmembrane region" description="Helical" evidence="1">
    <location>
        <begin position="12"/>
        <end position="32"/>
    </location>
</feature>
<evidence type="ECO:0000313" key="2">
    <source>
        <dbReference type="EMBL" id="KKN44337.1"/>
    </source>
</evidence>
<evidence type="ECO:0000256" key="1">
    <source>
        <dbReference type="SAM" id="Phobius"/>
    </source>
</evidence>
<sequence>MKKIYKRVVGYTLIVIGFLYNIIPPSIFIWTGRLIHRVYRVPFLGLIIVVAGVIILIRSLTRK</sequence>
<dbReference type="AlphaFoldDB" id="A0A0F9R4Y6"/>
<keyword evidence="1" id="KW-0812">Transmembrane</keyword>
<keyword evidence="1" id="KW-1133">Transmembrane helix</keyword>
<gene>
    <name evidence="2" type="ORF">LCGC14_0694390</name>
</gene>
<keyword evidence="1" id="KW-0472">Membrane</keyword>
<reference evidence="2" key="1">
    <citation type="journal article" date="2015" name="Nature">
        <title>Complex archaea that bridge the gap between prokaryotes and eukaryotes.</title>
        <authorList>
            <person name="Spang A."/>
            <person name="Saw J.H."/>
            <person name="Jorgensen S.L."/>
            <person name="Zaremba-Niedzwiedzka K."/>
            <person name="Martijn J."/>
            <person name="Lind A.E."/>
            <person name="van Eijk R."/>
            <person name="Schleper C."/>
            <person name="Guy L."/>
            <person name="Ettema T.J."/>
        </authorList>
    </citation>
    <scope>NUCLEOTIDE SEQUENCE</scope>
</reference>
<dbReference type="EMBL" id="LAZR01001457">
    <property type="protein sequence ID" value="KKN44337.1"/>
    <property type="molecule type" value="Genomic_DNA"/>
</dbReference>
<protein>
    <submittedName>
        <fullName evidence="2">Uncharacterized protein</fullName>
    </submittedName>
</protein>
<organism evidence="2">
    <name type="scientific">marine sediment metagenome</name>
    <dbReference type="NCBI Taxonomy" id="412755"/>
    <lineage>
        <taxon>unclassified sequences</taxon>
        <taxon>metagenomes</taxon>
        <taxon>ecological metagenomes</taxon>
    </lineage>
</organism>